<dbReference type="PROSITE" id="PS51257">
    <property type="entry name" value="PROKAR_LIPOPROTEIN"/>
    <property type="match status" value="1"/>
</dbReference>
<organism evidence="2">
    <name type="scientific">freshwater metagenome</name>
    <dbReference type="NCBI Taxonomy" id="449393"/>
    <lineage>
        <taxon>unclassified sequences</taxon>
        <taxon>metagenomes</taxon>
        <taxon>ecological metagenomes</taxon>
    </lineage>
</organism>
<dbReference type="AlphaFoldDB" id="A0A6J6PDT5"/>
<sequence>MAEGPIRRALGALLLPLVLLLGACGGSDGDATALTGTVLDPPFEVASTPLTATDGEAFSLTADTDARLTLVFFGYTHCPDICPLVMSHLASALTRLDDAQRDEVQVVFVTTDPARDTEDVLRSYLDRLDPTFVGLTGDLDDIVAVGRSVAIGVSDGERLPSGGYDLNTHSTQVVGIDSDDEAPIFWGQDTSSAQFAADITTLLGKAS</sequence>
<dbReference type="InterPro" id="IPR003782">
    <property type="entry name" value="SCO1/SenC"/>
</dbReference>
<dbReference type="CDD" id="cd02968">
    <property type="entry name" value="SCO"/>
    <property type="match status" value="1"/>
</dbReference>
<dbReference type="EMBL" id="CAEZXR010000063">
    <property type="protein sequence ID" value="CAB4696797.1"/>
    <property type="molecule type" value="Genomic_DNA"/>
</dbReference>
<accession>A0A6J6PDT5</accession>
<dbReference type="Pfam" id="PF02630">
    <property type="entry name" value="SCO1-SenC"/>
    <property type="match status" value="1"/>
</dbReference>
<evidence type="ECO:0000256" key="1">
    <source>
        <dbReference type="ARBA" id="ARBA00010996"/>
    </source>
</evidence>
<dbReference type="InterPro" id="IPR036249">
    <property type="entry name" value="Thioredoxin-like_sf"/>
</dbReference>
<dbReference type="Gene3D" id="3.40.30.10">
    <property type="entry name" value="Glutaredoxin"/>
    <property type="match status" value="1"/>
</dbReference>
<evidence type="ECO:0000313" key="2">
    <source>
        <dbReference type="EMBL" id="CAB4696797.1"/>
    </source>
</evidence>
<comment type="similarity">
    <text evidence="1">Belongs to the SCO1/2 family.</text>
</comment>
<dbReference type="PANTHER" id="PTHR12151">
    <property type="entry name" value="ELECTRON TRANSPORT PROTIN SCO1/SENC FAMILY MEMBER"/>
    <property type="match status" value="1"/>
</dbReference>
<reference evidence="2" key="1">
    <citation type="submission" date="2020-05" db="EMBL/GenBank/DDBJ databases">
        <authorList>
            <person name="Chiriac C."/>
            <person name="Salcher M."/>
            <person name="Ghai R."/>
            <person name="Kavagutti S V."/>
        </authorList>
    </citation>
    <scope>NUCLEOTIDE SEQUENCE</scope>
</reference>
<dbReference type="SUPFAM" id="SSF52833">
    <property type="entry name" value="Thioredoxin-like"/>
    <property type="match status" value="1"/>
</dbReference>
<gene>
    <name evidence="2" type="ORF">UFOPK2579_00716</name>
</gene>
<proteinExistence type="inferred from homology"/>
<protein>
    <submittedName>
        <fullName evidence="2">Unannotated protein</fullName>
    </submittedName>
</protein>
<dbReference type="PANTHER" id="PTHR12151:SF25">
    <property type="entry name" value="LINALOOL DEHYDRATASE_ISOMERASE DOMAIN-CONTAINING PROTEIN"/>
    <property type="match status" value="1"/>
</dbReference>
<name>A0A6J6PDT5_9ZZZZ</name>